<protein>
    <submittedName>
        <fullName evidence="2">Uncharacterized protein</fullName>
    </submittedName>
</protein>
<proteinExistence type="predicted"/>
<dbReference type="AlphaFoldDB" id="A0A976M4S2"/>
<accession>A0A976M4S2</accession>
<feature type="compositionally biased region" description="Basic and acidic residues" evidence="1">
    <location>
        <begin position="504"/>
        <end position="516"/>
    </location>
</feature>
<sequence>MDKNWNNDSNSDENIPTLGFESLSLGQKLLSKCLKKTGISVSVRGIAVNTTSQIKVAGSAWKSESKYDSTSQTKTGTLDDVSFPDLLGSSNRDLSVNNQPSERSSVTNDNDLSSSKEPRRSRYKVKHRLPIVQAVNNTPYHPSRDVSYSGSSFSFKNPPFDDEEDIVGNDFLMPGMKGNYPLGFTNFIGKGVRSPPPPPPPLPYPTNSLSIYQSYQQYSITRLKPGKSQATKTNVRTNSPASESNWLDNKSDGYNEAELTTAIDSLNNSILADRSEGLSIKPFVSDKLAQSYLDLTNFEDNTLLLQDSLSNQLDGRLIDQLENQLDDRLASELTDKLDNGLSNDLDRSLSDELDNRLSSELETTLDSKLESALDERLASELGTGLESGLSGDLSVGLDKRKKGGFLRRKRFTTTGRPQPTSMDVHYPSRPQPRAQRPRRERTEKLVPNQTRGSTTPTLVPNTPTLSSLLTKSPVSSRKPPEISSKPSVGKIYNIPKPPINGKPDSSRSPDVERMDTDSSGFRRPRPRLRPKRKEFDEDWRSSANTVEPKLNENAVMTENVHERRHFRTRPRFKHPSMNNVAMYPYLCLLFFPCFLGSLACSIDLHSLESKDLLHVRKYSGFCLNTVIVTVLSDLRINQVVDNCALIWDGRLVERLVECWMYEKAGKHLLLDLFVVDDDGSRRDYQFIFSSGGWRSVNFVQFHLLLRDLRLNSRSLAEIEYGEIVDDDYDATNEFNEIVCKFTAHIV</sequence>
<name>A0A976M4S2_THEOR</name>
<feature type="region of interest" description="Disordered" evidence="1">
    <location>
        <begin position="59"/>
        <end position="126"/>
    </location>
</feature>
<reference evidence="2" key="1">
    <citation type="submission" date="2022-07" db="EMBL/GenBank/DDBJ databases">
        <title>Evaluation of T. orientalis genome assembly methods using nanopore sequencing and analysis of variation between genomes.</title>
        <authorList>
            <person name="Yam J."/>
            <person name="Micallef M.L."/>
            <person name="Liu M."/>
            <person name="Djordjevic S.P."/>
            <person name="Bogema D.R."/>
            <person name="Jenkins C."/>
        </authorList>
    </citation>
    <scope>NUCLEOTIDE SEQUENCE</scope>
    <source>
        <strain evidence="2">Fish Creek</strain>
    </source>
</reference>
<gene>
    <name evidence="2" type="ORF">MACJ_000844</name>
</gene>
<feature type="region of interest" description="Disordered" evidence="1">
    <location>
        <begin position="407"/>
        <end position="543"/>
    </location>
</feature>
<evidence type="ECO:0000313" key="2">
    <source>
        <dbReference type="EMBL" id="UKJ88400.2"/>
    </source>
</evidence>
<feature type="compositionally biased region" description="Low complexity" evidence="1">
    <location>
        <begin position="453"/>
        <end position="476"/>
    </location>
</feature>
<dbReference type="Proteomes" id="UP000244803">
    <property type="component" value="Chromosome 1"/>
</dbReference>
<feature type="compositionally biased region" description="Polar residues" evidence="1">
    <location>
        <begin position="88"/>
        <end position="113"/>
    </location>
</feature>
<feature type="compositionally biased region" description="Polar residues" evidence="1">
    <location>
        <begin position="412"/>
        <end position="421"/>
    </location>
</feature>
<dbReference type="OrthoDB" id="367255at2759"/>
<feature type="compositionally biased region" description="Polar residues" evidence="1">
    <location>
        <begin position="228"/>
        <end position="248"/>
    </location>
</feature>
<organism evidence="2 3">
    <name type="scientific">Theileria orientalis</name>
    <dbReference type="NCBI Taxonomy" id="68886"/>
    <lineage>
        <taxon>Eukaryota</taxon>
        <taxon>Sar</taxon>
        <taxon>Alveolata</taxon>
        <taxon>Apicomplexa</taxon>
        <taxon>Aconoidasida</taxon>
        <taxon>Piroplasmida</taxon>
        <taxon>Theileriidae</taxon>
        <taxon>Theileria</taxon>
    </lineage>
</organism>
<feature type="region of interest" description="Disordered" evidence="1">
    <location>
        <begin position="224"/>
        <end position="249"/>
    </location>
</feature>
<evidence type="ECO:0000313" key="3">
    <source>
        <dbReference type="Proteomes" id="UP000244803"/>
    </source>
</evidence>
<evidence type="ECO:0000256" key="1">
    <source>
        <dbReference type="SAM" id="MobiDB-lite"/>
    </source>
</evidence>
<dbReference type="EMBL" id="CP056065">
    <property type="protein sequence ID" value="UKJ88400.2"/>
    <property type="molecule type" value="Genomic_DNA"/>
</dbReference>
<feature type="compositionally biased region" description="Basic residues" evidence="1">
    <location>
        <begin position="522"/>
        <end position="532"/>
    </location>
</feature>